<keyword evidence="3" id="KW-0804">Transcription</keyword>
<dbReference type="GO" id="GO:0043565">
    <property type="term" value="F:sequence-specific DNA binding"/>
    <property type="evidence" value="ECO:0007669"/>
    <property type="project" value="InterPro"/>
</dbReference>
<name>A0A4R7P6E0_9GAMM</name>
<protein>
    <submittedName>
        <fullName evidence="6">AraC family transcriptional regulator</fullName>
    </submittedName>
</protein>
<dbReference type="SMART" id="SM00342">
    <property type="entry name" value="HTH_ARAC"/>
    <property type="match status" value="1"/>
</dbReference>
<keyword evidence="1" id="KW-0805">Transcription regulation</keyword>
<dbReference type="PROSITE" id="PS00041">
    <property type="entry name" value="HTH_ARAC_FAMILY_1"/>
    <property type="match status" value="1"/>
</dbReference>
<accession>A0A4R7P6E0</accession>
<dbReference type="InterPro" id="IPR018062">
    <property type="entry name" value="HTH_AraC-typ_CS"/>
</dbReference>
<dbReference type="Proteomes" id="UP000295341">
    <property type="component" value="Unassembled WGS sequence"/>
</dbReference>
<feature type="compositionally biased region" description="Basic and acidic residues" evidence="4">
    <location>
        <begin position="1"/>
        <end position="11"/>
    </location>
</feature>
<dbReference type="GO" id="GO:0003700">
    <property type="term" value="F:DNA-binding transcription factor activity"/>
    <property type="evidence" value="ECO:0007669"/>
    <property type="project" value="InterPro"/>
</dbReference>
<dbReference type="SUPFAM" id="SSF46689">
    <property type="entry name" value="Homeodomain-like"/>
    <property type="match status" value="2"/>
</dbReference>
<keyword evidence="2" id="KW-0238">DNA-binding</keyword>
<evidence type="ECO:0000259" key="5">
    <source>
        <dbReference type="PROSITE" id="PS01124"/>
    </source>
</evidence>
<dbReference type="AlphaFoldDB" id="A0A4R7P6E0"/>
<evidence type="ECO:0000256" key="1">
    <source>
        <dbReference type="ARBA" id="ARBA00023015"/>
    </source>
</evidence>
<keyword evidence="7" id="KW-1185">Reference proteome</keyword>
<evidence type="ECO:0000256" key="2">
    <source>
        <dbReference type="ARBA" id="ARBA00023125"/>
    </source>
</evidence>
<comment type="caution">
    <text evidence="6">The sequence shown here is derived from an EMBL/GenBank/DDBJ whole genome shotgun (WGS) entry which is preliminary data.</text>
</comment>
<feature type="domain" description="HTH araC/xylS-type" evidence="5">
    <location>
        <begin position="167"/>
        <end position="264"/>
    </location>
</feature>
<dbReference type="PROSITE" id="PS01124">
    <property type="entry name" value="HTH_ARAC_FAMILY_2"/>
    <property type="match status" value="1"/>
</dbReference>
<evidence type="ECO:0000313" key="6">
    <source>
        <dbReference type="EMBL" id="TDU28841.1"/>
    </source>
</evidence>
<dbReference type="Gene3D" id="1.10.10.60">
    <property type="entry name" value="Homeodomain-like"/>
    <property type="match status" value="1"/>
</dbReference>
<dbReference type="Pfam" id="PF12833">
    <property type="entry name" value="HTH_18"/>
    <property type="match status" value="1"/>
</dbReference>
<evidence type="ECO:0000256" key="4">
    <source>
        <dbReference type="SAM" id="MobiDB-lite"/>
    </source>
</evidence>
<proteinExistence type="predicted"/>
<dbReference type="PANTHER" id="PTHR43436:SF1">
    <property type="entry name" value="TRANSCRIPTIONAL REGULATORY PROTEIN"/>
    <property type="match status" value="1"/>
</dbReference>
<evidence type="ECO:0000256" key="3">
    <source>
        <dbReference type="ARBA" id="ARBA00023163"/>
    </source>
</evidence>
<reference evidence="6 7" key="1">
    <citation type="submission" date="2019-03" db="EMBL/GenBank/DDBJ databases">
        <title>Genomic Encyclopedia of Type Strains, Phase IV (KMG-IV): sequencing the most valuable type-strain genomes for metagenomic binning, comparative biology and taxonomic classification.</title>
        <authorList>
            <person name="Goeker M."/>
        </authorList>
    </citation>
    <scope>NUCLEOTIDE SEQUENCE [LARGE SCALE GENOMIC DNA]</scope>
    <source>
        <strain evidence="6 7">DSM 26377</strain>
    </source>
</reference>
<sequence length="274" mass="30905">MEHARRREPKFSSHPPHSLTSSSRKARGMDRMMLVTPTRIAYRGLFGTPGVRYFGAWTLYVAINTPFEASIDDGPSRSETFVAVPPYTPHLVSTPDREMAEVLVEAEAVDGCRFHDQFLATPVQRQRVAATIRAGLSRPLSSCPSEDFDLRFFGERLPARDLDSRIARAIERMKDDPAGRLTAEDCAAMTGLSFSRFTHLFSDQTQTTFRRFRAWKRARGLMPLIANPLNLLDVALNAGYADSTHFSHSIRQFYGYTPRDIFAGSRRLAIFSQP</sequence>
<dbReference type="InterPro" id="IPR009057">
    <property type="entry name" value="Homeodomain-like_sf"/>
</dbReference>
<gene>
    <name evidence="6" type="ORF">DFR24_3221</name>
</gene>
<organism evidence="6 7">
    <name type="scientific">Panacagrimonas perspica</name>
    <dbReference type="NCBI Taxonomy" id="381431"/>
    <lineage>
        <taxon>Bacteria</taxon>
        <taxon>Pseudomonadati</taxon>
        <taxon>Pseudomonadota</taxon>
        <taxon>Gammaproteobacteria</taxon>
        <taxon>Nevskiales</taxon>
        <taxon>Nevskiaceae</taxon>
        <taxon>Panacagrimonas</taxon>
    </lineage>
</organism>
<feature type="region of interest" description="Disordered" evidence="4">
    <location>
        <begin position="1"/>
        <end position="28"/>
    </location>
</feature>
<dbReference type="PANTHER" id="PTHR43436">
    <property type="entry name" value="ARAC-FAMILY TRANSCRIPTIONAL REGULATOR"/>
    <property type="match status" value="1"/>
</dbReference>
<dbReference type="EMBL" id="SOBT01000009">
    <property type="protein sequence ID" value="TDU28841.1"/>
    <property type="molecule type" value="Genomic_DNA"/>
</dbReference>
<feature type="compositionally biased region" description="Low complexity" evidence="4">
    <location>
        <begin position="12"/>
        <end position="23"/>
    </location>
</feature>
<dbReference type="InterPro" id="IPR018060">
    <property type="entry name" value="HTH_AraC"/>
</dbReference>
<evidence type="ECO:0000313" key="7">
    <source>
        <dbReference type="Proteomes" id="UP000295341"/>
    </source>
</evidence>
<dbReference type="OrthoDB" id="5295226at2"/>